<keyword evidence="3" id="KW-0804">Transcription</keyword>
<dbReference type="PRINTS" id="PR00455">
    <property type="entry name" value="HTHTETR"/>
</dbReference>
<keyword evidence="1" id="KW-0805">Transcription regulation</keyword>
<evidence type="ECO:0000256" key="1">
    <source>
        <dbReference type="ARBA" id="ARBA00023015"/>
    </source>
</evidence>
<dbReference type="PANTHER" id="PTHR30055">
    <property type="entry name" value="HTH-TYPE TRANSCRIPTIONAL REGULATOR RUTR"/>
    <property type="match status" value="1"/>
</dbReference>
<dbReference type="SUPFAM" id="SSF48498">
    <property type="entry name" value="Tetracyclin repressor-like, C-terminal domain"/>
    <property type="match status" value="1"/>
</dbReference>
<dbReference type="Pfam" id="PF00440">
    <property type="entry name" value="TetR_N"/>
    <property type="match status" value="1"/>
</dbReference>
<dbReference type="PROSITE" id="PS50977">
    <property type="entry name" value="HTH_TETR_2"/>
    <property type="match status" value="1"/>
</dbReference>
<dbReference type="Gene3D" id="1.10.357.10">
    <property type="entry name" value="Tetracycline Repressor, domain 2"/>
    <property type="match status" value="1"/>
</dbReference>
<feature type="DNA-binding region" description="H-T-H motif" evidence="4">
    <location>
        <begin position="34"/>
        <end position="53"/>
    </location>
</feature>
<gene>
    <name evidence="6" type="ORF">ABID41_003592</name>
</gene>
<dbReference type="InterPro" id="IPR036271">
    <property type="entry name" value="Tet_transcr_reg_TetR-rel_C_sf"/>
</dbReference>
<dbReference type="PANTHER" id="PTHR30055:SF234">
    <property type="entry name" value="HTH-TYPE TRANSCRIPTIONAL REGULATOR BETI"/>
    <property type="match status" value="1"/>
</dbReference>
<sequence length="200" mass="21670">MPRVLSESDVADFRERLCDVAERLFAEKGPEAVTMRQLAAELGVSPMTPYRYFADKEDILAAVRTNGFNRFAQALERAYAEASGAARARGAAVGEAYLDFAFEHPQAYKAMFDLNQPHEENYPDLVAAGARARSTMTEYVKALVAEGVLAGDPEEIGRMFWAAAHGAVVLELSGKIPAGSARTLHRHMNGALAKGLRPGA</sequence>
<protein>
    <submittedName>
        <fullName evidence="6">AcrR family transcriptional regulator</fullName>
    </submittedName>
</protein>
<organism evidence="6 7">
    <name type="scientific">Phenylobacterium koreense</name>
    <dbReference type="NCBI Taxonomy" id="266125"/>
    <lineage>
        <taxon>Bacteria</taxon>
        <taxon>Pseudomonadati</taxon>
        <taxon>Pseudomonadota</taxon>
        <taxon>Alphaproteobacteria</taxon>
        <taxon>Caulobacterales</taxon>
        <taxon>Caulobacteraceae</taxon>
        <taxon>Phenylobacterium</taxon>
    </lineage>
</organism>
<reference evidence="6 7" key="1">
    <citation type="submission" date="2024-06" db="EMBL/GenBank/DDBJ databases">
        <title>Genomic Encyclopedia of Type Strains, Phase IV (KMG-IV): sequencing the most valuable type-strain genomes for metagenomic binning, comparative biology and taxonomic classification.</title>
        <authorList>
            <person name="Goeker M."/>
        </authorList>
    </citation>
    <scope>NUCLEOTIDE SEQUENCE [LARGE SCALE GENOMIC DNA]</scope>
    <source>
        <strain evidence="6 7">DSM 17809</strain>
    </source>
</reference>
<proteinExistence type="predicted"/>
<name>A0ABV2EN18_9CAUL</name>
<dbReference type="InterPro" id="IPR025996">
    <property type="entry name" value="MT1864/Rv1816-like_C"/>
</dbReference>
<dbReference type="EMBL" id="JBEPLU010000003">
    <property type="protein sequence ID" value="MET3528453.1"/>
    <property type="molecule type" value="Genomic_DNA"/>
</dbReference>
<evidence type="ECO:0000313" key="6">
    <source>
        <dbReference type="EMBL" id="MET3528453.1"/>
    </source>
</evidence>
<dbReference type="InterPro" id="IPR001647">
    <property type="entry name" value="HTH_TetR"/>
</dbReference>
<evidence type="ECO:0000259" key="5">
    <source>
        <dbReference type="PROSITE" id="PS50977"/>
    </source>
</evidence>
<evidence type="ECO:0000313" key="7">
    <source>
        <dbReference type="Proteomes" id="UP001549110"/>
    </source>
</evidence>
<feature type="domain" description="HTH tetR-type" evidence="5">
    <location>
        <begin position="11"/>
        <end position="71"/>
    </location>
</feature>
<comment type="caution">
    <text evidence="6">The sequence shown here is derived from an EMBL/GenBank/DDBJ whole genome shotgun (WGS) entry which is preliminary data.</text>
</comment>
<dbReference type="RefSeq" id="WP_331932824.1">
    <property type="nucleotide sequence ID" value="NZ_JBEPLU010000003.1"/>
</dbReference>
<dbReference type="Proteomes" id="UP001549110">
    <property type="component" value="Unassembled WGS sequence"/>
</dbReference>
<dbReference type="InterPro" id="IPR050109">
    <property type="entry name" value="HTH-type_TetR-like_transc_reg"/>
</dbReference>
<keyword evidence="7" id="KW-1185">Reference proteome</keyword>
<dbReference type="InterPro" id="IPR009057">
    <property type="entry name" value="Homeodomain-like_sf"/>
</dbReference>
<accession>A0ABV2EN18</accession>
<dbReference type="Pfam" id="PF13305">
    <property type="entry name" value="TetR_C_33"/>
    <property type="match status" value="1"/>
</dbReference>
<evidence type="ECO:0000256" key="4">
    <source>
        <dbReference type="PROSITE-ProRule" id="PRU00335"/>
    </source>
</evidence>
<evidence type="ECO:0000256" key="2">
    <source>
        <dbReference type="ARBA" id="ARBA00023125"/>
    </source>
</evidence>
<keyword evidence="2 4" id="KW-0238">DNA-binding</keyword>
<evidence type="ECO:0000256" key="3">
    <source>
        <dbReference type="ARBA" id="ARBA00023163"/>
    </source>
</evidence>
<dbReference type="SUPFAM" id="SSF46689">
    <property type="entry name" value="Homeodomain-like"/>
    <property type="match status" value="1"/>
</dbReference>